<evidence type="ECO:0000313" key="2">
    <source>
        <dbReference type="Proteomes" id="UP000235023"/>
    </source>
</evidence>
<protein>
    <submittedName>
        <fullName evidence="1">Uncharacterized protein</fullName>
    </submittedName>
</protein>
<keyword evidence="2" id="KW-1185">Reference proteome</keyword>
<dbReference type="AlphaFoldDB" id="A0A2J5HCY7"/>
<accession>A0A2J5HCY7</accession>
<name>A0A2J5HCY7_9EURO</name>
<organism evidence="1 2">
    <name type="scientific">Aspergillus taichungensis</name>
    <dbReference type="NCBI Taxonomy" id="482145"/>
    <lineage>
        <taxon>Eukaryota</taxon>
        <taxon>Fungi</taxon>
        <taxon>Dikarya</taxon>
        <taxon>Ascomycota</taxon>
        <taxon>Pezizomycotina</taxon>
        <taxon>Eurotiomycetes</taxon>
        <taxon>Eurotiomycetidae</taxon>
        <taxon>Eurotiales</taxon>
        <taxon>Aspergillaceae</taxon>
        <taxon>Aspergillus</taxon>
        <taxon>Aspergillus subgen. Circumdati</taxon>
    </lineage>
</organism>
<sequence>MLMRHSKWTMILSRPRSIRGHGRSARCGCKCHCWGIPIPFCKSTPLLDSPGSGRWGEGFRTFYPGRTTSNQPSRRSSQSQRWIWAWKAMEHHDSFPRRGPLAVGVCRIWLSRRIIPISLPLLPLHTHIDPLLADQPYLPLSSNPSTPLRYLLASFPAGSRWLSAYSFNHVTAMCQVSSNILGRLVQGQSSEYRFGDPSPLD</sequence>
<dbReference type="Proteomes" id="UP000235023">
    <property type="component" value="Unassembled WGS sequence"/>
</dbReference>
<reference evidence="2" key="1">
    <citation type="submission" date="2017-12" db="EMBL/GenBank/DDBJ databases">
        <authorList>
            <consortium name="DOE Joint Genome Institute"/>
            <person name="Mondo S.J."/>
            <person name="Kjaerbolling I."/>
            <person name="Vesth T.C."/>
            <person name="Frisvad J.C."/>
            <person name="Nybo J.L."/>
            <person name="Theobald S."/>
            <person name="Kuo A."/>
            <person name="Bowyer P."/>
            <person name="Matsuda Y."/>
            <person name="Lyhne E.K."/>
            <person name="Kogle M.E."/>
            <person name="Clum A."/>
            <person name="Lipzen A."/>
            <person name="Salamov A."/>
            <person name="Ngan C.Y."/>
            <person name="Daum C."/>
            <person name="Chiniquy J."/>
            <person name="Barry K."/>
            <person name="LaButti K."/>
            <person name="Haridas S."/>
            <person name="Simmons B.A."/>
            <person name="Magnuson J.K."/>
            <person name="Mortensen U.H."/>
            <person name="Larsen T.O."/>
            <person name="Grigoriev I.V."/>
            <person name="Baker S.E."/>
            <person name="Andersen M.R."/>
            <person name="Nordberg H.P."/>
            <person name="Cantor M.N."/>
            <person name="Hua S.X."/>
        </authorList>
    </citation>
    <scope>NUCLEOTIDE SEQUENCE [LARGE SCALE GENOMIC DNA]</scope>
    <source>
        <strain evidence="2">IBT 19404</strain>
    </source>
</reference>
<gene>
    <name evidence="1" type="ORF">BDW42DRAFT_58435</name>
</gene>
<evidence type="ECO:0000313" key="1">
    <source>
        <dbReference type="EMBL" id="PLN74615.1"/>
    </source>
</evidence>
<dbReference type="EMBL" id="KZ559698">
    <property type="protein sequence ID" value="PLN74615.1"/>
    <property type="molecule type" value="Genomic_DNA"/>
</dbReference>
<proteinExistence type="predicted"/>